<comment type="subcellular location">
    <subcellularLocation>
        <location evidence="6">Cytoplasm</location>
    </subcellularLocation>
    <text evidence="6">May associate with membranes.</text>
</comment>
<sequence length="410" mass="46661">MVGCGAKADERFLRSSLEELARLADTVQAEVAATIIQFRDRPDPAWVIGRGKAEEVAQLVKDQGIDVVIFDRELSPRQLHNLESIWECKVLDRTQLILDIFAMRAQTKEGSLQVELAQLQYLLPRLVGQGRELSRLGGGIGTRGPGEKKLETDRRHIQRRIRDLKRELEQVHKHRQLHQARRRKMEITQVALVGYTNAGKSTLLNRLTRAEVLEEDQLFATLDPTSRFLELPSGENVLLTDTVGFIRNLPVELVAAFRSTLEQVRKADLLLHVVDASHPEAQEQMEAVDRVLQELDADQIPVLTVFNKKDQAKENVLMAEGESIRISALDEQDRERLKLKMDQMLHAAQICGVAEIPVSKGEWISRLYQTADVLSSEVKGMTLEVNFQLPLRRYERLSPEMKAMIRRTHP</sequence>
<keyword evidence="12" id="KW-1185">Reference proteome</keyword>
<dbReference type="GO" id="GO:0043022">
    <property type="term" value="F:ribosome binding"/>
    <property type="evidence" value="ECO:0007669"/>
    <property type="project" value="TreeGrafter"/>
</dbReference>
<evidence type="ECO:0000256" key="3">
    <source>
        <dbReference type="ARBA" id="ARBA00022741"/>
    </source>
</evidence>
<dbReference type="NCBIfam" id="TIGR00231">
    <property type="entry name" value="small_GTP"/>
    <property type="match status" value="1"/>
</dbReference>
<feature type="binding site" evidence="7">
    <location>
        <begin position="241"/>
        <end position="244"/>
    </location>
    <ligand>
        <name>GTP</name>
        <dbReference type="ChEBI" id="CHEBI:37565"/>
    </ligand>
</feature>
<dbReference type="InterPro" id="IPR027417">
    <property type="entry name" value="P-loop_NTPase"/>
</dbReference>
<dbReference type="PIRSF" id="PIRSF006809">
    <property type="entry name" value="GTP-binding_hflX_prd"/>
    <property type="match status" value="1"/>
</dbReference>
<feature type="domain" description="Hflx-type G" evidence="10">
    <location>
        <begin position="188"/>
        <end position="349"/>
    </location>
</feature>
<dbReference type="Pfam" id="PF13167">
    <property type="entry name" value="GTP-bdg_N"/>
    <property type="match status" value="1"/>
</dbReference>
<evidence type="ECO:0000256" key="4">
    <source>
        <dbReference type="ARBA" id="ARBA00022842"/>
    </source>
</evidence>
<dbReference type="CDD" id="cd01878">
    <property type="entry name" value="HflX"/>
    <property type="match status" value="1"/>
</dbReference>
<evidence type="ECO:0000259" key="10">
    <source>
        <dbReference type="PROSITE" id="PS51705"/>
    </source>
</evidence>
<name>A0A8J2YAZ2_9BACL</name>
<dbReference type="AlphaFoldDB" id="A0A8J2YAZ2"/>
<comment type="similarity">
    <text evidence="6">Belongs to the TRAFAC class OBG-HflX-like GTPase superfamily. HflX GTPase family.</text>
</comment>
<keyword evidence="4 8" id="KW-0460">Magnesium</keyword>
<dbReference type="InterPro" id="IPR016496">
    <property type="entry name" value="GTPase_HflX"/>
</dbReference>
<evidence type="ECO:0000313" key="11">
    <source>
        <dbReference type="EMBL" id="GGE24641.1"/>
    </source>
</evidence>
<reference evidence="11" key="1">
    <citation type="journal article" date="2014" name="Int. J. Syst. Evol. Microbiol.">
        <title>Complete genome sequence of Corynebacterium casei LMG S-19264T (=DSM 44701T), isolated from a smear-ripened cheese.</title>
        <authorList>
            <consortium name="US DOE Joint Genome Institute (JGI-PGF)"/>
            <person name="Walter F."/>
            <person name="Albersmeier A."/>
            <person name="Kalinowski J."/>
            <person name="Ruckert C."/>
        </authorList>
    </citation>
    <scope>NUCLEOTIDE SEQUENCE</scope>
    <source>
        <strain evidence="11">CGMCC 1.15179</strain>
    </source>
</reference>
<protein>
    <recommendedName>
        <fullName evidence="6">GTPase HflX</fullName>
    </recommendedName>
    <alternativeName>
        <fullName evidence="6">GTP-binding protein HflX</fullName>
    </alternativeName>
</protein>
<dbReference type="InterPro" id="IPR006073">
    <property type="entry name" value="GTP-bd"/>
</dbReference>
<dbReference type="Proteomes" id="UP000625210">
    <property type="component" value="Unassembled WGS sequence"/>
</dbReference>
<dbReference type="SUPFAM" id="SSF52540">
    <property type="entry name" value="P-loop containing nucleoside triphosphate hydrolases"/>
    <property type="match status" value="1"/>
</dbReference>
<dbReference type="GO" id="GO:0003924">
    <property type="term" value="F:GTPase activity"/>
    <property type="evidence" value="ECO:0007669"/>
    <property type="project" value="UniProtKB-UniRule"/>
</dbReference>
<dbReference type="Gene3D" id="3.40.50.300">
    <property type="entry name" value="P-loop containing nucleotide triphosphate hydrolases"/>
    <property type="match status" value="1"/>
</dbReference>
<feature type="binding site" evidence="8">
    <location>
        <position position="221"/>
    </location>
    <ligand>
        <name>Mg(2+)</name>
        <dbReference type="ChEBI" id="CHEBI:18420"/>
    </ligand>
</feature>
<accession>A0A8J2YAZ2</accession>
<gene>
    <name evidence="6 11" type="primary">hflX</name>
    <name evidence="11" type="ORF">GCM10011571_28500</name>
</gene>
<evidence type="ECO:0000313" key="12">
    <source>
        <dbReference type="Proteomes" id="UP000625210"/>
    </source>
</evidence>
<dbReference type="Gene3D" id="6.10.250.2860">
    <property type="match status" value="1"/>
</dbReference>
<dbReference type="Pfam" id="PF16360">
    <property type="entry name" value="GTP-bdg_M"/>
    <property type="match status" value="1"/>
</dbReference>
<dbReference type="PROSITE" id="PS51705">
    <property type="entry name" value="G_HFLX"/>
    <property type="match status" value="1"/>
</dbReference>
<dbReference type="EMBL" id="BMHQ01000011">
    <property type="protein sequence ID" value="GGE24641.1"/>
    <property type="molecule type" value="Genomic_DNA"/>
</dbReference>
<evidence type="ECO:0000256" key="2">
    <source>
        <dbReference type="ARBA" id="ARBA00022723"/>
    </source>
</evidence>
<keyword evidence="5 6" id="KW-0342">GTP-binding</keyword>
<dbReference type="InterPro" id="IPR042108">
    <property type="entry name" value="GTPase_HflX_N_sf"/>
</dbReference>
<dbReference type="GO" id="GO:0046872">
    <property type="term" value="F:metal ion binding"/>
    <property type="evidence" value="ECO:0007669"/>
    <property type="project" value="UniProtKB-KW"/>
</dbReference>
<evidence type="ECO:0000256" key="1">
    <source>
        <dbReference type="ARBA" id="ARBA00022490"/>
    </source>
</evidence>
<dbReference type="PANTHER" id="PTHR10229">
    <property type="entry name" value="GTP-BINDING PROTEIN HFLX"/>
    <property type="match status" value="1"/>
</dbReference>
<comment type="cofactor">
    <cofactor evidence="8">
        <name>Mg(2+)</name>
        <dbReference type="ChEBI" id="CHEBI:18420"/>
    </cofactor>
</comment>
<reference evidence="11" key="2">
    <citation type="submission" date="2020-09" db="EMBL/GenBank/DDBJ databases">
        <authorList>
            <person name="Sun Q."/>
            <person name="Zhou Y."/>
        </authorList>
    </citation>
    <scope>NUCLEOTIDE SEQUENCE</scope>
    <source>
        <strain evidence="11">CGMCC 1.15179</strain>
    </source>
</reference>
<organism evidence="11 12">
    <name type="scientific">Marinithermofilum abyssi</name>
    <dbReference type="NCBI Taxonomy" id="1571185"/>
    <lineage>
        <taxon>Bacteria</taxon>
        <taxon>Bacillati</taxon>
        <taxon>Bacillota</taxon>
        <taxon>Bacilli</taxon>
        <taxon>Bacillales</taxon>
        <taxon>Thermoactinomycetaceae</taxon>
        <taxon>Marinithermofilum</taxon>
    </lineage>
</organism>
<dbReference type="FunFam" id="3.40.50.300:FF:000173">
    <property type="entry name" value="GTPase HflX"/>
    <property type="match status" value="1"/>
</dbReference>
<dbReference type="NCBIfam" id="TIGR03156">
    <property type="entry name" value="GTP_HflX"/>
    <property type="match status" value="1"/>
</dbReference>
<dbReference type="InterPro" id="IPR025121">
    <property type="entry name" value="GTPase_HflX_N"/>
</dbReference>
<dbReference type="InterPro" id="IPR032305">
    <property type="entry name" value="GTP-bd_M"/>
</dbReference>
<feature type="binding site" evidence="8">
    <location>
        <position position="201"/>
    </location>
    <ligand>
        <name>Mg(2+)</name>
        <dbReference type="ChEBI" id="CHEBI:18420"/>
    </ligand>
</feature>
<dbReference type="InterPro" id="IPR005225">
    <property type="entry name" value="Small_GTP-bd"/>
</dbReference>
<keyword evidence="3 6" id="KW-0547">Nucleotide-binding</keyword>
<dbReference type="Pfam" id="PF01926">
    <property type="entry name" value="MMR_HSR1"/>
    <property type="match status" value="1"/>
</dbReference>
<feature type="binding site" evidence="7">
    <location>
        <begin position="194"/>
        <end position="201"/>
    </location>
    <ligand>
        <name>GTP</name>
        <dbReference type="ChEBI" id="CHEBI:37565"/>
    </ligand>
</feature>
<evidence type="ECO:0000256" key="9">
    <source>
        <dbReference type="SAM" id="Coils"/>
    </source>
</evidence>
<evidence type="ECO:0000256" key="5">
    <source>
        <dbReference type="ARBA" id="ARBA00023134"/>
    </source>
</evidence>
<dbReference type="GO" id="GO:0005525">
    <property type="term" value="F:GTP binding"/>
    <property type="evidence" value="ECO:0007669"/>
    <property type="project" value="UniProtKB-UniRule"/>
</dbReference>
<dbReference type="Gene3D" id="3.40.50.11060">
    <property type="entry name" value="GTPase HflX, N-terminal domain"/>
    <property type="match status" value="1"/>
</dbReference>
<keyword evidence="9" id="KW-0175">Coiled coil</keyword>
<dbReference type="PANTHER" id="PTHR10229:SF0">
    <property type="entry name" value="GTP-BINDING PROTEIN 6-RELATED"/>
    <property type="match status" value="1"/>
</dbReference>
<keyword evidence="1 6" id="KW-0963">Cytoplasm</keyword>
<comment type="function">
    <text evidence="6">GTPase that associates with the 50S ribosomal subunit and may have a role during protein synthesis or ribosome biogenesis.</text>
</comment>
<feature type="binding site" evidence="7">
    <location>
        <begin position="327"/>
        <end position="329"/>
    </location>
    <ligand>
        <name>GTP</name>
        <dbReference type="ChEBI" id="CHEBI:37565"/>
    </ligand>
</feature>
<dbReference type="RefSeq" id="WP_229752010.1">
    <property type="nucleotide sequence ID" value="NZ_BMHQ01000011.1"/>
</dbReference>
<dbReference type="GO" id="GO:0005737">
    <property type="term" value="C:cytoplasm"/>
    <property type="evidence" value="ECO:0007669"/>
    <property type="project" value="UniProtKB-SubCell"/>
</dbReference>
<evidence type="ECO:0000256" key="8">
    <source>
        <dbReference type="PIRSR" id="PIRSR006809-2"/>
    </source>
</evidence>
<comment type="caution">
    <text evidence="11">The sequence shown here is derived from an EMBL/GenBank/DDBJ whole genome shotgun (WGS) entry which is preliminary data.</text>
</comment>
<comment type="subunit">
    <text evidence="6">Monomer. Associates with the 50S ribosomal subunit.</text>
</comment>
<evidence type="ECO:0000256" key="6">
    <source>
        <dbReference type="HAMAP-Rule" id="MF_00900"/>
    </source>
</evidence>
<proteinExistence type="inferred from homology"/>
<feature type="binding site" evidence="7">
    <location>
        <begin position="219"/>
        <end position="223"/>
    </location>
    <ligand>
        <name>GTP</name>
        <dbReference type="ChEBI" id="CHEBI:37565"/>
    </ligand>
</feature>
<feature type="coiled-coil region" evidence="9">
    <location>
        <begin position="147"/>
        <end position="181"/>
    </location>
</feature>
<keyword evidence="2 8" id="KW-0479">Metal-binding</keyword>
<dbReference type="FunFam" id="3.40.50.11060:FF:000001">
    <property type="entry name" value="GTPase HflX"/>
    <property type="match status" value="1"/>
</dbReference>
<evidence type="ECO:0000256" key="7">
    <source>
        <dbReference type="PIRSR" id="PIRSR006809-1"/>
    </source>
</evidence>
<dbReference type="PRINTS" id="PR00326">
    <property type="entry name" value="GTP1OBG"/>
</dbReference>
<feature type="binding site" evidence="7">
    <location>
        <begin position="307"/>
        <end position="310"/>
    </location>
    <ligand>
        <name>GTP</name>
        <dbReference type="ChEBI" id="CHEBI:37565"/>
    </ligand>
</feature>
<dbReference type="HAMAP" id="MF_00900">
    <property type="entry name" value="GTPase_HflX"/>
    <property type="match status" value="1"/>
</dbReference>
<dbReference type="InterPro" id="IPR030394">
    <property type="entry name" value="G_HFLX_dom"/>
</dbReference>